<dbReference type="AlphaFoldDB" id="A0A834T774"/>
<organism evidence="1 2">
    <name type="scientific">Senna tora</name>
    <dbReference type="NCBI Taxonomy" id="362788"/>
    <lineage>
        <taxon>Eukaryota</taxon>
        <taxon>Viridiplantae</taxon>
        <taxon>Streptophyta</taxon>
        <taxon>Embryophyta</taxon>
        <taxon>Tracheophyta</taxon>
        <taxon>Spermatophyta</taxon>
        <taxon>Magnoliopsida</taxon>
        <taxon>eudicotyledons</taxon>
        <taxon>Gunneridae</taxon>
        <taxon>Pentapetalae</taxon>
        <taxon>rosids</taxon>
        <taxon>fabids</taxon>
        <taxon>Fabales</taxon>
        <taxon>Fabaceae</taxon>
        <taxon>Caesalpinioideae</taxon>
        <taxon>Cassia clade</taxon>
        <taxon>Senna</taxon>
    </lineage>
</organism>
<protein>
    <submittedName>
        <fullName evidence="1">Uncharacterized protein</fullName>
    </submittedName>
</protein>
<reference evidence="1" key="1">
    <citation type="submission" date="2020-09" db="EMBL/GenBank/DDBJ databases">
        <title>Genome-Enabled Discovery of Anthraquinone Biosynthesis in Senna tora.</title>
        <authorList>
            <person name="Kang S.-H."/>
            <person name="Pandey R.P."/>
            <person name="Lee C.-M."/>
            <person name="Sim J.-S."/>
            <person name="Jeong J.-T."/>
            <person name="Choi B.-S."/>
            <person name="Jung M."/>
            <person name="Ginzburg D."/>
            <person name="Zhao K."/>
            <person name="Won S.Y."/>
            <person name="Oh T.-J."/>
            <person name="Yu Y."/>
            <person name="Kim N.-H."/>
            <person name="Lee O.R."/>
            <person name="Lee T.-H."/>
            <person name="Bashyal P."/>
            <person name="Kim T.-S."/>
            <person name="Lee W.-H."/>
            <person name="Kawkins C."/>
            <person name="Kim C.-K."/>
            <person name="Kim J.S."/>
            <person name="Ahn B.O."/>
            <person name="Rhee S.Y."/>
            <person name="Sohng J.K."/>
        </authorList>
    </citation>
    <scope>NUCLEOTIDE SEQUENCE</scope>
    <source>
        <tissue evidence="1">Leaf</tissue>
    </source>
</reference>
<dbReference type="Proteomes" id="UP000634136">
    <property type="component" value="Unassembled WGS sequence"/>
</dbReference>
<evidence type="ECO:0000313" key="2">
    <source>
        <dbReference type="Proteomes" id="UP000634136"/>
    </source>
</evidence>
<gene>
    <name evidence="1" type="ORF">G2W53_030521</name>
</gene>
<proteinExistence type="predicted"/>
<keyword evidence="2" id="KW-1185">Reference proteome</keyword>
<comment type="caution">
    <text evidence="1">The sequence shown here is derived from an EMBL/GenBank/DDBJ whole genome shotgun (WGS) entry which is preliminary data.</text>
</comment>
<accession>A0A834T774</accession>
<name>A0A834T774_9FABA</name>
<dbReference type="EMBL" id="JAAIUW010000009">
    <property type="protein sequence ID" value="KAF7816552.1"/>
    <property type="molecule type" value="Genomic_DNA"/>
</dbReference>
<sequence>MTVNKITEPKERERKGPIGGYSLLAMMGETRRRMDELSKSL</sequence>
<evidence type="ECO:0000313" key="1">
    <source>
        <dbReference type="EMBL" id="KAF7816552.1"/>
    </source>
</evidence>